<protein>
    <submittedName>
        <fullName evidence="3">Uncharacterized protein</fullName>
    </submittedName>
</protein>
<keyword evidence="4" id="KW-1185">Reference proteome</keyword>
<name>A0A816F335_9BILA</name>
<dbReference type="EMBL" id="CAJNOL010011196">
    <property type="protein sequence ID" value="CAF1654107.1"/>
    <property type="molecule type" value="Genomic_DNA"/>
</dbReference>
<organism evidence="3 4">
    <name type="scientific">Rotaria sordida</name>
    <dbReference type="NCBI Taxonomy" id="392033"/>
    <lineage>
        <taxon>Eukaryota</taxon>
        <taxon>Metazoa</taxon>
        <taxon>Spiralia</taxon>
        <taxon>Gnathifera</taxon>
        <taxon>Rotifera</taxon>
        <taxon>Eurotatoria</taxon>
        <taxon>Bdelloidea</taxon>
        <taxon>Philodinida</taxon>
        <taxon>Philodinidae</taxon>
        <taxon>Rotaria</taxon>
    </lineage>
</organism>
<evidence type="ECO:0000313" key="3">
    <source>
        <dbReference type="EMBL" id="CAF1654107.1"/>
    </source>
</evidence>
<dbReference type="AlphaFoldDB" id="A0A816F335"/>
<gene>
    <name evidence="3" type="ORF">JXQ802_LOCUS55007</name>
    <name evidence="2" type="ORF">PYM288_LOCUS38493</name>
</gene>
<evidence type="ECO:0000256" key="1">
    <source>
        <dbReference type="SAM" id="MobiDB-lite"/>
    </source>
</evidence>
<feature type="compositionally biased region" description="Low complexity" evidence="1">
    <location>
        <begin position="76"/>
        <end position="88"/>
    </location>
</feature>
<feature type="compositionally biased region" description="Polar residues" evidence="1">
    <location>
        <begin position="89"/>
        <end position="99"/>
    </location>
</feature>
<evidence type="ECO:0000313" key="4">
    <source>
        <dbReference type="Proteomes" id="UP000663870"/>
    </source>
</evidence>
<dbReference type="EMBL" id="CAJNOH010009420">
    <property type="protein sequence ID" value="CAF1497955.1"/>
    <property type="molecule type" value="Genomic_DNA"/>
</dbReference>
<dbReference type="Proteomes" id="UP000663854">
    <property type="component" value="Unassembled WGS sequence"/>
</dbReference>
<sequence length="99" mass="11288">MFSSHHHHRTSSTRPTRPIQIVVPLHTHRSASVPHRQFIIILTNNPELLRQTRIFQPQKNIQTTTVSAHNSATNNAAVNSNNNNSSNNREQILNNLLRV</sequence>
<dbReference type="Proteomes" id="UP000663870">
    <property type="component" value="Unassembled WGS sequence"/>
</dbReference>
<feature type="region of interest" description="Disordered" evidence="1">
    <location>
        <begin position="76"/>
        <end position="99"/>
    </location>
</feature>
<comment type="caution">
    <text evidence="3">The sequence shown here is derived from an EMBL/GenBank/DDBJ whole genome shotgun (WGS) entry which is preliminary data.</text>
</comment>
<evidence type="ECO:0000313" key="2">
    <source>
        <dbReference type="EMBL" id="CAF1497955.1"/>
    </source>
</evidence>
<reference evidence="3" key="1">
    <citation type="submission" date="2021-02" db="EMBL/GenBank/DDBJ databases">
        <authorList>
            <person name="Nowell W R."/>
        </authorList>
    </citation>
    <scope>NUCLEOTIDE SEQUENCE</scope>
</reference>
<accession>A0A816F335</accession>
<proteinExistence type="predicted"/>